<accession>A0A0C2MQ91</accession>
<proteinExistence type="predicted"/>
<keyword evidence="2" id="KW-1185">Reference proteome</keyword>
<dbReference type="AlphaFoldDB" id="A0A0C2MQ91"/>
<evidence type="ECO:0000313" key="1">
    <source>
        <dbReference type="EMBL" id="KII69436.1"/>
    </source>
</evidence>
<sequence length="178" mass="21614">MLSNRKFSNSKTNYAINYKIKFDFRTYIYIRPQHMWMRVEVLYKNSINLRAYRKEKWLYHLDYIGDKCDSTLKISDSNLINTTIVSCFKLSKEFHIYLTLDPNKRFFTGFQFVLDKKPVAHLYEIKDLYYIVDLYVFCDRDRPEVIPTQIQKTDIKYYTFRERTKSESKCILALVLIM</sequence>
<comment type="caution">
    <text evidence="1">The sequence shown here is derived from an EMBL/GenBank/DDBJ whole genome shotgun (WGS) entry which is preliminary data.</text>
</comment>
<dbReference type="EMBL" id="JWZT01002428">
    <property type="protein sequence ID" value="KII69436.1"/>
    <property type="molecule type" value="Genomic_DNA"/>
</dbReference>
<dbReference type="Proteomes" id="UP000031668">
    <property type="component" value="Unassembled WGS sequence"/>
</dbReference>
<gene>
    <name evidence="1" type="ORF">RF11_11081</name>
</gene>
<protein>
    <submittedName>
        <fullName evidence="1">Uncharacterized protein</fullName>
    </submittedName>
</protein>
<organism evidence="1 2">
    <name type="scientific">Thelohanellus kitauei</name>
    <name type="common">Myxosporean</name>
    <dbReference type="NCBI Taxonomy" id="669202"/>
    <lineage>
        <taxon>Eukaryota</taxon>
        <taxon>Metazoa</taxon>
        <taxon>Cnidaria</taxon>
        <taxon>Myxozoa</taxon>
        <taxon>Myxosporea</taxon>
        <taxon>Bivalvulida</taxon>
        <taxon>Platysporina</taxon>
        <taxon>Myxobolidae</taxon>
        <taxon>Thelohanellus</taxon>
    </lineage>
</organism>
<reference evidence="1 2" key="1">
    <citation type="journal article" date="2014" name="Genome Biol. Evol.">
        <title>The genome of the myxosporean Thelohanellus kitauei shows adaptations to nutrient acquisition within its fish host.</title>
        <authorList>
            <person name="Yang Y."/>
            <person name="Xiong J."/>
            <person name="Zhou Z."/>
            <person name="Huo F."/>
            <person name="Miao W."/>
            <person name="Ran C."/>
            <person name="Liu Y."/>
            <person name="Zhang J."/>
            <person name="Feng J."/>
            <person name="Wang M."/>
            <person name="Wang M."/>
            <person name="Wang L."/>
            <person name="Yao B."/>
        </authorList>
    </citation>
    <scope>NUCLEOTIDE SEQUENCE [LARGE SCALE GENOMIC DNA]</scope>
    <source>
        <strain evidence="1">Wuqing</strain>
    </source>
</reference>
<evidence type="ECO:0000313" key="2">
    <source>
        <dbReference type="Proteomes" id="UP000031668"/>
    </source>
</evidence>
<name>A0A0C2MQ91_THEKT</name>